<keyword evidence="11" id="KW-1185">Reference proteome</keyword>
<evidence type="ECO:0000313" key="10">
    <source>
        <dbReference type="EMBL" id="MBD3943272.1"/>
    </source>
</evidence>
<feature type="transmembrane region" description="Helical" evidence="8">
    <location>
        <begin position="302"/>
        <end position="332"/>
    </location>
</feature>
<dbReference type="PANTHER" id="PTHR30572">
    <property type="entry name" value="MEMBRANE COMPONENT OF TRANSPORTER-RELATED"/>
    <property type="match status" value="1"/>
</dbReference>
<comment type="caution">
    <text evidence="10">The sequence shown here is derived from an EMBL/GenBank/DDBJ whole genome shotgun (WGS) entry which is preliminary data.</text>
</comment>
<feature type="transmembrane region" description="Helical" evidence="8">
    <location>
        <begin position="405"/>
        <end position="425"/>
    </location>
</feature>
<reference evidence="10 11" key="1">
    <citation type="submission" date="2020-09" db="EMBL/GenBank/DDBJ databases">
        <title>Isolation and identification of active actinomycetes.</title>
        <authorList>
            <person name="Li X."/>
        </authorList>
    </citation>
    <scope>NUCLEOTIDE SEQUENCE [LARGE SCALE GENOMIC DNA]</scope>
    <source>
        <strain evidence="10 11">NEAU-LLC</strain>
    </source>
</reference>
<organism evidence="10 11">
    <name type="scientific">Microbacterium helvum</name>
    <dbReference type="NCBI Taxonomy" id="2773713"/>
    <lineage>
        <taxon>Bacteria</taxon>
        <taxon>Bacillati</taxon>
        <taxon>Actinomycetota</taxon>
        <taxon>Actinomycetes</taxon>
        <taxon>Micrococcales</taxon>
        <taxon>Microbacteriaceae</taxon>
        <taxon>Microbacterium</taxon>
    </lineage>
</organism>
<feature type="transmembrane region" description="Helical" evidence="8">
    <location>
        <begin position="51"/>
        <end position="72"/>
    </location>
</feature>
<feature type="transmembrane region" description="Helical" evidence="8">
    <location>
        <begin position="837"/>
        <end position="860"/>
    </location>
</feature>
<dbReference type="InterPro" id="IPR050250">
    <property type="entry name" value="Macrolide_Exporter_MacB"/>
</dbReference>
<feature type="transmembrane region" description="Helical" evidence="8">
    <location>
        <begin position="926"/>
        <end position="947"/>
    </location>
</feature>
<evidence type="ECO:0000256" key="3">
    <source>
        <dbReference type="ARBA" id="ARBA00022692"/>
    </source>
</evidence>
<feature type="transmembrane region" description="Helical" evidence="8">
    <location>
        <begin position="544"/>
        <end position="567"/>
    </location>
</feature>
<name>A0ABR8NRK5_9MICO</name>
<proteinExistence type="inferred from homology"/>
<feature type="domain" description="ABC3 transporter permease C-terminal" evidence="9">
    <location>
        <begin position="312"/>
        <end position="432"/>
    </location>
</feature>
<dbReference type="RefSeq" id="WP_191172883.1">
    <property type="nucleotide sequence ID" value="NZ_JACXZS010000012.1"/>
</dbReference>
<evidence type="ECO:0000256" key="7">
    <source>
        <dbReference type="SAM" id="MobiDB-lite"/>
    </source>
</evidence>
<accession>A0ABR8NRK5</accession>
<evidence type="ECO:0000256" key="8">
    <source>
        <dbReference type="SAM" id="Phobius"/>
    </source>
</evidence>
<keyword evidence="3 8" id="KW-0812">Transmembrane</keyword>
<gene>
    <name evidence="10" type="ORF">IF188_16390</name>
</gene>
<feature type="transmembrane region" description="Helical" evidence="8">
    <location>
        <begin position="492"/>
        <end position="516"/>
    </location>
</feature>
<dbReference type="Proteomes" id="UP000598426">
    <property type="component" value="Unassembled WGS sequence"/>
</dbReference>
<feature type="transmembrane region" description="Helical" evidence="8">
    <location>
        <begin position="353"/>
        <end position="385"/>
    </location>
</feature>
<feature type="region of interest" description="Disordered" evidence="7">
    <location>
        <begin position="1"/>
        <end position="22"/>
    </location>
</feature>
<evidence type="ECO:0000259" key="9">
    <source>
        <dbReference type="Pfam" id="PF02687"/>
    </source>
</evidence>
<feature type="domain" description="ABC3 transporter permease C-terminal" evidence="9">
    <location>
        <begin position="841"/>
        <end position="945"/>
    </location>
</feature>
<keyword evidence="4 8" id="KW-1133">Transmembrane helix</keyword>
<evidence type="ECO:0000256" key="2">
    <source>
        <dbReference type="ARBA" id="ARBA00022475"/>
    </source>
</evidence>
<dbReference type="PANTHER" id="PTHR30572:SF4">
    <property type="entry name" value="ABC TRANSPORTER PERMEASE YTRF"/>
    <property type="match status" value="1"/>
</dbReference>
<feature type="compositionally biased region" description="Polar residues" evidence="7">
    <location>
        <begin position="103"/>
        <end position="120"/>
    </location>
</feature>
<evidence type="ECO:0000313" key="11">
    <source>
        <dbReference type="Proteomes" id="UP000598426"/>
    </source>
</evidence>
<comment type="similarity">
    <text evidence="6">Belongs to the ABC-4 integral membrane protein family.</text>
</comment>
<protein>
    <submittedName>
        <fullName evidence="10">FtsX-like permease family protein</fullName>
    </submittedName>
</protein>
<feature type="transmembrane region" description="Helical" evidence="8">
    <location>
        <begin position="886"/>
        <end position="906"/>
    </location>
</feature>
<evidence type="ECO:0000256" key="6">
    <source>
        <dbReference type="ARBA" id="ARBA00038076"/>
    </source>
</evidence>
<evidence type="ECO:0000256" key="5">
    <source>
        <dbReference type="ARBA" id="ARBA00023136"/>
    </source>
</evidence>
<sequence>MTSLLDAPAASSAREPGAMDAAPRRRASAWARWRVALRLARRQAWHARGSSTLVMLLIALPVLGMTGGAVFWQSHVPSPQQSATLELGRNETWLTVVGGPDPSRTQSVDQPWDNSVSTDGAGQPINPQLPAPDDAGAVLPAGASTIEVREQGSLFVDTAGGTGRVPVTVGSVWDPVFAGRYAVIDGAAPAADDEAMVSPGLLDRLGARIGQRLTLSDSGRSFTIAGTMRQLDQRPQDDMLFLPAGAAALAPEGFTRWFVADWQPDLDELTELNHAGFIAYARDLVIEPPGGAATYVPSSSALWWQMLAVGSIVAVFCGYLVVLLAGAAFAVATRRQQRALAVAASVGAARGDVFRIVVLQGTVLGTVGGVLGVALGIGAAGLTLWLTDDGVKGSFWGNWGLQIPWPIVCGILLFAVVIGTLSALAPARGATRGDVLAALRGSRRPSRLNAKRPLWGLGLMILGVVATVAGALTIAALNLAESIDYSSPLRVIALYGIVFGPVAFQIGILLAGHWTLTMISRALSHLGIAPRLAGRDAAANPSRVVPAFAAIAACVFLASFTLSATALTASASSRHYAWNGPKDAVSVTIWSPDGGDDLRAGEQAARGLIDPTHPLQTALVSMPPDAPYDPETGANADPDAVVWRVASTPGTCGTDCPAQTLLASATLSVIAADEVETVLGEKLPADALTLLRDGGLLSVAGWASHEEDGTARITRWTGKSLDAYNAALNGYWSAADDPEARSDPAELPGPDAVRTLAASTVELQHAPGGMIGAIITPETATALGIGVAPWALFAVYAQPPSDEDVDAITLAAQNVRLGDSGALSVMIERGPEPVYPWLWLICGVAIVLVIAAGAICLGLARFERRPDDATLTAVGAGRGIRRRVNAWQAAILVGIGTVVGTVAGLIPTWGISLSSQDYLRISDAPWLWLAILAVGLPLIMTVAAWLVPPRRPDLTRRTAIT</sequence>
<keyword evidence="2" id="KW-1003">Cell membrane</keyword>
<dbReference type="Pfam" id="PF02687">
    <property type="entry name" value="FtsX"/>
    <property type="match status" value="2"/>
</dbReference>
<feature type="transmembrane region" description="Helical" evidence="8">
    <location>
        <begin position="454"/>
        <end position="480"/>
    </location>
</feature>
<evidence type="ECO:0000256" key="4">
    <source>
        <dbReference type="ARBA" id="ARBA00022989"/>
    </source>
</evidence>
<evidence type="ECO:0000256" key="1">
    <source>
        <dbReference type="ARBA" id="ARBA00004651"/>
    </source>
</evidence>
<feature type="region of interest" description="Disordered" evidence="7">
    <location>
        <begin position="98"/>
        <end position="123"/>
    </location>
</feature>
<dbReference type="InterPro" id="IPR003838">
    <property type="entry name" value="ABC3_permease_C"/>
</dbReference>
<dbReference type="EMBL" id="JACXZS010000012">
    <property type="protein sequence ID" value="MBD3943272.1"/>
    <property type="molecule type" value="Genomic_DNA"/>
</dbReference>
<keyword evidence="5 8" id="KW-0472">Membrane</keyword>
<comment type="subcellular location">
    <subcellularLocation>
        <location evidence="1">Cell membrane</location>
        <topology evidence="1">Multi-pass membrane protein</topology>
    </subcellularLocation>
</comment>